<dbReference type="PANTHER" id="PTHR28047:SF5">
    <property type="entry name" value="PROTEIN DCG1"/>
    <property type="match status" value="1"/>
</dbReference>
<comment type="similarity">
    <text evidence="1">Belongs to the HyuE racemase family.</text>
</comment>
<gene>
    <name evidence="2" type="ORF">E6O51_08320</name>
</gene>
<organism evidence="2 3">
    <name type="scientific">Pseudothauera rhizosphaerae</name>
    <dbReference type="NCBI Taxonomy" id="2565932"/>
    <lineage>
        <taxon>Bacteria</taxon>
        <taxon>Pseudomonadati</taxon>
        <taxon>Pseudomonadota</taxon>
        <taxon>Betaproteobacteria</taxon>
        <taxon>Rhodocyclales</taxon>
        <taxon>Zoogloeaceae</taxon>
        <taxon>Pseudothauera</taxon>
    </lineage>
</organism>
<dbReference type="PANTHER" id="PTHR28047">
    <property type="entry name" value="PROTEIN DCG1"/>
    <property type="match status" value="1"/>
</dbReference>
<evidence type="ECO:0000313" key="3">
    <source>
        <dbReference type="Proteomes" id="UP000307956"/>
    </source>
</evidence>
<protein>
    <submittedName>
        <fullName evidence="2">Hydrogenase expression protein HupH</fullName>
    </submittedName>
</protein>
<accession>A0A4S4AQV5</accession>
<dbReference type="InterPro" id="IPR053714">
    <property type="entry name" value="Iso_Racemase_Enz_sf"/>
</dbReference>
<dbReference type="Pfam" id="PF01177">
    <property type="entry name" value="Asp_Glu_race"/>
    <property type="match status" value="1"/>
</dbReference>
<evidence type="ECO:0000313" key="2">
    <source>
        <dbReference type="EMBL" id="THF62149.1"/>
    </source>
</evidence>
<dbReference type="InterPro" id="IPR052186">
    <property type="entry name" value="Hydantoin_racemase-like"/>
</dbReference>
<dbReference type="OrthoDB" id="9791723at2"/>
<keyword evidence="3" id="KW-1185">Reference proteome</keyword>
<dbReference type="RefSeq" id="WP_136384512.1">
    <property type="nucleotide sequence ID" value="NZ_SSOD01000005.1"/>
</dbReference>
<dbReference type="GO" id="GO:0047661">
    <property type="term" value="F:amino-acid racemase activity"/>
    <property type="evidence" value="ECO:0007669"/>
    <property type="project" value="InterPro"/>
</dbReference>
<dbReference type="EMBL" id="SSOD01000005">
    <property type="protein sequence ID" value="THF62149.1"/>
    <property type="molecule type" value="Genomic_DNA"/>
</dbReference>
<reference evidence="2 3" key="1">
    <citation type="submission" date="2019-04" db="EMBL/GenBank/DDBJ databases">
        <title>Azoarcus rhizosphaerae sp. nov. isolated from rhizosphere of Ficus religiosa.</title>
        <authorList>
            <person name="Lin S.-Y."/>
            <person name="Hameed A."/>
            <person name="Hsu Y.-H."/>
            <person name="Young C.-C."/>
        </authorList>
    </citation>
    <scope>NUCLEOTIDE SEQUENCE [LARGE SCALE GENOMIC DNA]</scope>
    <source>
        <strain evidence="2 3">CC-YHH848</strain>
    </source>
</reference>
<comment type="caution">
    <text evidence="2">The sequence shown here is derived from an EMBL/GenBank/DDBJ whole genome shotgun (WGS) entry which is preliminary data.</text>
</comment>
<dbReference type="InterPro" id="IPR001920">
    <property type="entry name" value="Asp/Glu_race"/>
</dbReference>
<dbReference type="AlphaFoldDB" id="A0A4S4AQV5"/>
<name>A0A4S4AQV5_9RHOO</name>
<proteinExistence type="inferred from homology"/>
<dbReference type="Proteomes" id="UP000307956">
    <property type="component" value="Unassembled WGS sequence"/>
</dbReference>
<evidence type="ECO:0000256" key="1">
    <source>
        <dbReference type="ARBA" id="ARBA00038414"/>
    </source>
</evidence>
<dbReference type="SUPFAM" id="SSF53681">
    <property type="entry name" value="Aspartate/glutamate racemase"/>
    <property type="match status" value="1"/>
</dbReference>
<dbReference type="Gene3D" id="3.40.50.12500">
    <property type="match status" value="1"/>
</dbReference>
<sequence length="245" mass="27041">MPKKLKMIFPVPMSEATRPLVESQLPPGVRRPDIDVEFVGAGRTMTLADSYYDMAIMEMAVIEAGMRAQDEGFDAVCINTVSDSGLAALRARLSIPVLAPGQSSFHLASMLGHRFSILTMWPRWFPLYRKTLKEYGLESRLASIRSIDVRPDTEALLTGKEEVVFARLEAEARKAIEEDGADAIVLGSTTMHQSHAYLAERLPVPVLNPGVVAYKLCELFLDLGLTHSKVAYPSPEAVKDQAFSF</sequence>
<dbReference type="InterPro" id="IPR015942">
    <property type="entry name" value="Asp/Glu/hydantoin_racemase"/>
</dbReference>